<dbReference type="Proteomes" id="UP000001072">
    <property type="component" value="Unassembled WGS sequence"/>
</dbReference>
<dbReference type="AlphaFoldDB" id="F4R6R5"/>
<dbReference type="VEuPathDB" id="FungiDB:MELLADRAFT_101720"/>
<dbReference type="OrthoDB" id="2153847at2759"/>
<evidence type="ECO:0000313" key="1">
    <source>
        <dbReference type="EMBL" id="EGG11921.1"/>
    </source>
</evidence>
<reference evidence="2" key="1">
    <citation type="journal article" date="2011" name="Proc. Natl. Acad. Sci. U.S.A.">
        <title>Obligate biotrophy features unraveled by the genomic analysis of rust fungi.</title>
        <authorList>
            <person name="Duplessis S."/>
            <person name="Cuomo C.A."/>
            <person name="Lin Y.-C."/>
            <person name="Aerts A."/>
            <person name="Tisserant E."/>
            <person name="Veneault-Fourrey C."/>
            <person name="Joly D.L."/>
            <person name="Hacquard S."/>
            <person name="Amselem J."/>
            <person name="Cantarel B.L."/>
            <person name="Chiu R."/>
            <person name="Coutinho P.M."/>
            <person name="Feau N."/>
            <person name="Field M."/>
            <person name="Frey P."/>
            <person name="Gelhaye E."/>
            <person name="Goldberg J."/>
            <person name="Grabherr M.G."/>
            <person name="Kodira C.D."/>
            <person name="Kohler A."/>
            <person name="Kuees U."/>
            <person name="Lindquist E.A."/>
            <person name="Lucas S.M."/>
            <person name="Mago R."/>
            <person name="Mauceli E."/>
            <person name="Morin E."/>
            <person name="Murat C."/>
            <person name="Pangilinan J.L."/>
            <person name="Park R."/>
            <person name="Pearson M."/>
            <person name="Quesneville H."/>
            <person name="Rouhier N."/>
            <person name="Sakthikumar S."/>
            <person name="Salamov A.A."/>
            <person name="Schmutz J."/>
            <person name="Selles B."/>
            <person name="Shapiro H."/>
            <person name="Tanguay P."/>
            <person name="Tuskan G.A."/>
            <person name="Henrissat B."/>
            <person name="Van de Peer Y."/>
            <person name="Rouze P."/>
            <person name="Ellis J.G."/>
            <person name="Dodds P.N."/>
            <person name="Schein J.E."/>
            <person name="Zhong S."/>
            <person name="Hamelin R.C."/>
            <person name="Grigoriev I.V."/>
            <person name="Szabo L.J."/>
            <person name="Martin F."/>
        </authorList>
    </citation>
    <scope>NUCLEOTIDE SEQUENCE [LARGE SCALE GENOMIC DNA]</scope>
    <source>
        <strain evidence="2">98AG31 / pathotype 3-4-7</strain>
    </source>
</reference>
<dbReference type="eggNOG" id="ENOG502QTC3">
    <property type="taxonomic scope" value="Eukaryota"/>
</dbReference>
<gene>
    <name evidence="1" type="ORF">MELLADRAFT_101720</name>
</gene>
<dbReference type="HOGENOM" id="CLU_987221_0_0_1"/>
<dbReference type="RefSeq" id="XP_007404296.1">
    <property type="nucleotide sequence ID" value="XM_007404234.1"/>
</dbReference>
<protein>
    <submittedName>
        <fullName evidence="1">Uncharacterized protein</fullName>
    </submittedName>
</protein>
<organism evidence="2">
    <name type="scientific">Melampsora larici-populina (strain 98AG31 / pathotype 3-4-7)</name>
    <name type="common">Poplar leaf rust fungus</name>
    <dbReference type="NCBI Taxonomy" id="747676"/>
    <lineage>
        <taxon>Eukaryota</taxon>
        <taxon>Fungi</taxon>
        <taxon>Dikarya</taxon>
        <taxon>Basidiomycota</taxon>
        <taxon>Pucciniomycotina</taxon>
        <taxon>Pucciniomycetes</taxon>
        <taxon>Pucciniales</taxon>
        <taxon>Melampsoraceae</taxon>
        <taxon>Melampsora</taxon>
    </lineage>
</organism>
<dbReference type="STRING" id="747676.F4R6R5"/>
<dbReference type="GeneID" id="18921458"/>
<keyword evidence="2" id="KW-1185">Reference proteome</keyword>
<dbReference type="InParanoid" id="F4R6R5"/>
<dbReference type="KEGG" id="mlr:MELLADRAFT_101720"/>
<accession>F4R6R5</accession>
<dbReference type="EMBL" id="GL883091">
    <property type="protein sequence ID" value="EGG11921.1"/>
    <property type="molecule type" value="Genomic_DNA"/>
</dbReference>
<proteinExistence type="predicted"/>
<sequence>MKDLKQVILSVFCLLNQVNQRDAREINPSPSVGPGRLSRRNIPQEWGHAKEVQLVNALYKKDNPLGIVDAVYSFLGDKSATEGAGKFDKTKLHCMKKFIADTAFSVAKKADDKRGMTASIIVASLERNAPCVGCVGKDCTDKFTNPEITRVIMHQDAASKDADKVNKEATLSVAKSLVDIDVDPIMALLSCTWPAGTPNTSNAAGLSCDDPKDPQGCIITKHLLNSKNLLTMPKFRIHLKLYQHLDFTPKELVAKLEPYLKEKGKTLPKSKLLDVPFTGEGL</sequence>
<name>F4R6R5_MELLP</name>
<evidence type="ECO:0000313" key="2">
    <source>
        <dbReference type="Proteomes" id="UP000001072"/>
    </source>
</evidence>